<organism evidence="3 4">
    <name type="scientific">Channa striata</name>
    <name type="common">Snakehead murrel</name>
    <name type="synonym">Ophicephalus striatus</name>
    <dbReference type="NCBI Taxonomy" id="64152"/>
    <lineage>
        <taxon>Eukaryota</taxon>
        <taxon>Metazoa</taxon>
        <taxon>Chordata</taxon>
        <taxon>Craniata</taxon>
        <taxon>Vertebrata</taxon>
        <taxon>Euteleostomi</taxon>
        <taxon>Actinopterygii</taxon>
        <taxon>Neopterygii</taxon>
        <taxon>Teleostei</taxon>
        <taxon>Neoteleostei</taxon>
        <taxon>Acanthomorphata</taxon>
        <taxon>Anabantaria</taxon>
        <taxon>Anabantiformes</taxon>
        <taxon>Channoidei</taxon>
        <taxon>Channidae</taxon>
        <taxon>Channa</taxon>
    </lineage>
</organism>
<keyword evidence="2" id="KW-1133">Transmembrane helix</keyword>
<feature type="region of interest" description="Disordered" evidence="1">
    <location>
        <begin position="1"/>
        <end position="46"/>
    </location>
</feature>
<dbReference type="Proteomes" id="UP001187415">
    <property type="component" value="Unassembled WGS sequence"/>
</dbReference>
<feature type="compositionally biased region" description="Acidic residues" evidence="1">
    <location>
        <begin position="1"/>
        <end position="16"/>
    </location>
</feature>
<protein>
    <submittedName>
        <fullName evidence="3">Uncharacterized protein</fullName>
    </submittedName>
</protein>
<evidence type="ECO:0000256" key="2">
    <source>
        <dbReference type="SAM" id="Phobius"/>
    </source>
</evidence>
<keyword evidence="2" id="KW-0812">Transmembrane</keyword>
<reference evidence="3" key="1">
    <citation type="submission" date="2023-07" db="EMBL/GenBank/DDBJ databases">
        <title>Chromosome-level Genome Assembly of Striped Snakehead (Channa striata).</title>
        <authorList>
            <person name="Liu H."/>
        </authorList>
    </citation>
    <scope>NUCLEOTIDE SEQUENCE</scope>
    <source>
        <strain evidence="3">Gz</strain>
        <tissue evidence="3">Muscle</tissue>
    </source>
</reference>
<evidence type="ECO:0000313" key="4">
    <source>
        <dbReference type="Proteomes" id="UP001187415"/>
    </source>
</evidence>
<evidence type="ECO:0000256" key="1">
    <source>
        <dbReference type="SAM" id="MobiDB-lite"/>
    </source>
</evidence>
<keyword evidence="4" id="KW-1185">Reference proteome</keyword>
<dbReference type="EMBL" id="JAUPFM010000003">
    <property type="protein sequence ID" value="KAK2856443.1"/>
    <property type="molecule type" value="Genomic_DNA"/>
</dbReference>
<sequence>MEEDEKVVEEEEEEGQDQQPQGQTAHCCRHSWEGEDGEEGGRGVEGSGGSILSGVIFVLVLTAAECIVAASGEIG</sequence>
<name>A0AA88NH50_CHASR</name>
<keyword evidence="2" id="KW-0472">Membrane</keyword>
<proteinExistence type="predicted"/>
<gene>
    <name evidence="3" type="ORF">Q5P01_005178</name>
</gene>
<accession>A0AA88NH50</accession>
<dbReference type="AlphaFoldDB" id="A0AA88NH50"/>
<comment type="caution">
    <text evidence="3">The sequence shown here is derived from an EMBL/GenBank/DDBJ whole genome shotgun (WGS) entry which is preliminary data.</text>
</comment>
<feature type="transmembrane region" description="Helical" evidence="2">
    <location>
        <begin position="51"/>
        <end position="70"/>
    </location>
</feature>
<evidence type="ECO:0000313" key="3">
    <source>
        <dbReference type="EMBL" id="KAK2856443.1"/>
    </source>
</evidence>